<dbReference type="AlphaFoldDB" id="A0A0F9UMF1"/>
<dbReference type="SUPFAM" id="SSF46548">
    <property type="entry name" value="alpha-helical ferredoxin"/>
    <property type="match status" value="1"/>
</dbReference>
<feature type="domain" description="4Fe-4S ferredoxin-type" evidence="9">
    <location>
        <begin position="365"/>
        <end position="396"/>
    </location>
</feature>
<evidence type="ECO:0000256" key="6">
    <source>
        <dbReference type="ARBA" id="ARBA00023004"/>
    </source>
</evidence>
<evidence type="ECO:0000313" key="10">
    <source>
        <dbReference type="EMBL" id="KKN92834.1"/>
    </source>
</evidence>
<dbReference type="PANTHER" id="PTHR43034">
    <property type="entry name" value="ION-TRANSLOCATING OXIDOREDUCTASE COMPLEX SUBUNIT C"/>
    <property type="match status" value="1"/>
</dbReference>
<evidence type="ECO:0000259" key="9">
    <source>
        <dbReference type="PROSITE" id="PS51379"/>
    </source>
</evidence>
<dbReference type="PANTHER" id="PTHR43034:SF2">
    <property type="entry name" value="ION-TRANSLOCATING OXIDOREDUCTASE COMPLEX SUBUNIT C"/>
    <property type="match status" value="1"/>
</dbReference>
<keyword evidence="1" id="KW-0813">Transport</keyword>
<sequence length="471" mass="50127">MEQATGPGYHFAMLLRRHGDFIGGVDLPDEKRETLAEPVRSCTLPESLRIPLTLTSAAPAEVVVTTGQSVEAGAVLARGGDDNVDVFAPVAGVVSSADASADVAGAWGLITVPAIELSDLQPPSPPPRSADDDALSGEPADLRRQIAAGQLTCFRRPMQPVAQWLLHAQEGGRALLIANVMENQPYVTADHRILTENGQDVLRGLALLARAIEADKVVLAVDQRRTDDYRHVVPLARRYNVQLVALPHKYPIGVEEVLLKVLTGIEAPVGRGPTAVGASMIDAATCLAVCRWIHGGYRAGQRVVTVAGEQIVKPANYLVPFGTPCEHLAGLTARSLIHNGPMVALPCTPNTVVTPATDAVLALAVAEPARPTPCIRCGWCSDHCPARLNVAELNDAFELVDLPAAHRADALACMGCGICSYVCPARLPLTERAQALRRALTELAPDDPPHDHANMSPPSRGVFGRLFRRHA</sequence>
<dbReference type="InterPro" id="IPR017900">
    <property type="entry name" value="4Fe4S_Fe_S_CS"/>
</dbReference>
<dbReference type="InterPro" id="IPR026902">
    <property type="entry name" value="RnfC_N"/>
</dbReference>
<evidence type="ECO:0000256" key="4">
    <source>
        <dbReference type="ARBA" id="ARBA00022737"/>
    </source>
</evidence>
<dbReference type="InterPro" id="IPR017896">
    <property type="entry name" value="4Fe4S_Fe-S-bd"/>
</dbReference>
<proteinExistence type="predicted"/>
<keyword evidence="4" id="KW-0677">Repeat</keyword>
<dbReference type="GO" id="GO:0051539">
    <property type="term" value="F:4 iron, 4 sulfur cluster binding"/>
    <property type="evidence" value="ECO:0007669"/>
    <property type="project" value="UniProtKB-KW"/>
</dbReference>
<comment type="caution">
    <text evidence="10">The sequence shown here is derived from an EMBL/GenBank/DDBJ whole genome shotgun (WGS) entry which is preliminary data.</text>
</comment>
<organism evidence="10">
    <name type="scientific">marine sediment metagenome</name>
    <dbReference type="NCBI Taxonomy" id="412755"/>
    <lineage>
        <taxon>unclassified sequences</taxon>
        <taxon>metagenomes</taxon>
        <taxon>ecological metagenomes</taxon>
    </lineage>
</organism>
<dbReference type="PROSITE" id="PS51379">
    <property type="entry name" value="4FE4S_FER_2"/>
    <property type="match status" value="2"/>
</dbReference>
<evidence type="ECO:0000256" key="5">
    <source>
        <dbReference type="ARBA" id="ARBA00022982"/>
    </source>
</evidence>
<evidence type="ECO:0000256" key="8">
    <source>
        <dbReference type="SAM" id="MobiDB-lite"/>
    </source>
</evidence>
<dbReference type="InterPro" id="IPR010208">
    <property type="entry name" value="Ion_transpt_RnfC/RsxC"/>
</dbReference>
<evidence type="ECO:0000256" key="1">
    <source>
        <dbReference type="ARBA" id="ARBA00022448"/>
    </source>
</evidence>
<keyword evidence="2" id="KW-0004">4Fe-4S</keyword>
<gene>
    <name evidence="10" type="ORF">LCGC14_0203620</name>
</gene>
<protein>
    <recommendedName>
        <fullName evidence="9">4Fe-4S ferredoxin-type domain-containing protein</fullName>
    </recommendedName>
</protein>
<dbReference type="InterPro" id="IPR037225">
    <property type="entry name" value="Nuo51_FMN-bd_sf"/>
</dbReference>
<dbReference type="EMBL" id="LAZR01000091">
    <property type="protein sequence ID" value="KKN92834.1"/>
    <property type="molecule type" value="Genomic_DNA"/>
</dbReference>
<keyword evidence="7" id="KW-0411">Iron-sulfur</keyword>
<dbReference type="PROSITE" id="PS00198">
    <property type="entry name" value="4FE4S_FER_1"/>
    <property type="match status" value="1"/>
</dbReference>
<accession>A0A0F9UMF1</accession>
<dbReference type="GO" id="GO:0009055">
    <property type="term" value="F:electron transfer activity"/>
    <property type="evidence" value="ECO:0007669"/>
    <property type="project" value="InterPro"/>
</dbReference>
<evidence type="ECO:0000256" key="3">
    <source>
        <dbReference type="ARBA" id="ARBA00022723"/>
    </source>
</evidence>
<dbReference type="SUPFAM" id="SSF142019">
    <property type="entry name" value="Nqo1 FMN-binding domain-like"/>
    <property type="match status" value="1"/>
</dbReference>
<keyword evidence="6" id="KW-0408">Iron</keyword>
<evidence type="ECO:0000256" key="7">
    <source>
        <dbReference type="ARBA" id="ARBA00023014"/>
    </source>
</evidence>
<evidence type="ECO:0000256" key="2">
    <source>
        <dbReference type="ARBA" id="ARBA00022485"/>
    </source>
</evidence>
<dbReference type="Gene3D" id="3.40.50.11540">
    <property type="entry name" value="NADH-ubiquinone oxidoreductase 51kDa subunit"/>
    <property type="match status" value="1"/>
</dbReference>
<dbReference type="GO" id="GO:0046872">
    <property type="term" value="F:metal ion binding"/>
    <property type="evidence" value="ECO:0007669"/>
    <property type="project" value="UniProtKB-KW"/>
</dbReference>
<dbReference type="Pfam" id="PF01512">
    <property type="entry name" value="Complex1_51K"/>
    <property type="match status" value="1"/>
</dbReference>
<dbReference type="Gene3D" id="3.30.70.20">
    <property type="match status" value="1"/>
</dbReference>
<keyword evidence="3" id="KW-0479">Metal-binding</keyword>
<feature type="region of interest" description="Disordered" evidence="8">
    <location>
        <begin position="443"/>
        <end position="463"/>
    </location>
</feature>
<reference evidence="10" key="1">
    <citation type="journal article" date="2015" name="Nature">
        <title>Complex archaea that bridge the gap between prokaryotes and eukaryotes.</title>
        <authorList>
            <person name="Spang A."/>
            <person name="Saw J.H."/>
            <person name="Jorgensen S.L."/>
            <person name="Zaremba-Niedzwiedzka K."/>
            <person name="Martijn J."/>
            <person name="Lind A.E."/>
            <person name="van Eijk R."/>
            <person name="Schleper C."/>
            <person name="Guy L."/>
            <person name="Ettema T.J."/>
        </authorList>
    </citation>
    <scope>NUCLEOTIDE SEQUENCE</scope>
</reference>
<dbReference type="GO" id="GO:0016020">
    <property type="term" value="C:membrane"/>
    <property type="evidence" value="ECO:0007669"/>
    <property type="project" value="InterPro"/>
</dbReference>
<feature type="domain" description="4Fe-4S ferredoxin-type" evidence="9">
    <location>
        <begin position="404"/>
        <end position="433"/>
    </location>
</feature>
<name>A0A0F9UMF1_9ZZZZ</name>
<dbReference type="InterPro" id="IPR011538">
    <property type="entry name" value="Nuo51_FMN-bd"/>
</dbReference>
<keyword evidence="5" id="KW-0249">Electron transport</keyword>
<dbReference type="Pfam" id="PF13375">
    <property type="entry name" value="RnfC_N"/>
    <property type="match status" value="1"/>
</dbReference>